<gene>
    <name evidence="2" type="ORF">PSTG_05706</name>
</gene>
<dbReference type="EMBL" id="AJIL01000032">
    <property type="protein sequence ID" value="KNF01076.1"/>
    <property type="molecule type" value="Genomic_DNA"/>
</dbReference>
<name>A0A0L0VP90_9BASI</name>
<reference evidence="3" key="1">
    <citation type="submission" date="2014-03" db="EMBL/GenBank/DDBJ databases">
        <title>The Genome Sequence of Puccinia striiformis f. sp. tritici PST-78.</title>
        <authorList>
            <consortium name="The Broad Institute Genome Sequencing Platform"/>
            <person name="Cuomo C."/>
            <person name="Hulbert S."/>
            <person name="Chen X."/>
            <person name="Walker B."/>
            <person name="Young S.K."/>
            <person name="Zeng Q."/>
            <person name="Gargeya S."/>
            <person name="Fitzgerald M."/>
            <person name="Haas B."/>
            <person name="Abouelleil A."/>
            <person name="Alvarado L."/>
            <person name="Arachchi H.M."/>
            <person name="Berlin A.M."/>
            <person name="Chapman S.B."/>
            <person name="Goldberg J."/>
            <person name="Griggs A."/>
            <person name="Gujja S."/>
            <person name="Hansen M."/>
            <person name="Howarth C."/>
            <person name="Imamovic A."/>
            <person name="Larimer J."/>
            <person name="McCowan C."/>
            <person name="Montmayeur A."/>
            <person name="Murphy C."/>
            <person name="Neiman D."/>
            <person name="Pearson M."/>
            <person name="Priest M."/>
            <person name="Roberts A."/>
            <person name="Saif S."/>
            <person name="Shea T."/>
            <person name="Sisk P."/>
            <person name="Sykes S."/>
            <person name="Wortman J."/>
            <person name="Nusbaum C."/>
            <person name="Birren B."/>
        </authorList>
    </citation>
    <scope>NUCLEOTIDE SEQUENCE [LARGE SCALE GENOMIC DNA]</scope>
    <source>
        <strain evidence="3">race PST-78</strain>
    </source>
</reference>
<feature type="region of interest" description="Disordered" evidence="1">
    <location>
        <begin position="638"/>
        <end position="674"/>
    </location>
</feature>
<dbReference type="GO" id="GO:0005634">
    <property type="term" value="C:nucleus"/>
    <property type="evidence" value="ECO:0007669"/>
    <property type="project" value="TreeGrafter"/>
</dbReference>
<feature type="compositionally biased region" description="Acidic residues" evidence="1">
    <location>
        <begin position="375"/>
        <end position="390"/>
    </location>
</feature>
<dbReference type="InterPro" id="IPR012337">
    <property type="entry name" value="RNaseH-like_sf"/>
</dbReference>
<sequence>MGHPKKRRKQTKSVRFSGSSSPNQLIEPSRKKRNAGPVIDDGDSDVEQLPTPSVDVDATTSGSVSKSSKVILTDAQELKKAQQVHAIQKSQCYGHFHPTNLSKATDKNGRHMIAYVCKMCGSTTNRPIYETLPTNLSKHVANCDKKQCESNVNQKLADMEVSGTGDIDPREVPPLCAVWCAQGARPFASLGEMSHLGIMHPMVVKNLPPRRTVPNDIAKLYTAGQESLIETFKNHKGAMYLGLDAWQSPNGFDVLGTVTYRMVEEDESGFHLEAMPLDFVRLQKSHTGVYLAKTVRLIVDKFGLQDKIYGIVTDNASNNQTMIKEIQTYRWPHFKGESTWVRCFAHILNLIAQVLLRPFGSHKRKKKSTLGDPNSDGEESDADDECEDRDEQIRSITVDSADEDDDDAGSTIDESAIATELVNDEGVELEDEDVNDLSDEDDNYDQYTSDSCKKTLAKLSILSHFRAINSKAHFVEICRDLECLRPHNIARDVRTRWNSTLTRLLSIVCCLPAILEWQKDRKHGPSREYYINNEDIHLARDLVKVLEPFYDITKQVSIRGAARILDIVVFIDQITSHLSTAISDKKDEYPPALRNACCAGLQLTNKYYTLTDCWPLYRVAMVLHPSFKDEYFHQYKPPPHATNSQPANAGPKKPHAGVLAGLAGTSEAGGGSTPTDPLSMWLAGGLDLNDDRGPVWCAKWFQVSQLHKVMITH</sequence>
<dbReference type="AlphaFoldDB" id="A0A0L0VP90"/>
<protein>
    <recommendedName>
        <fullName evidence="4">DUF659 domain-containing protein</fullName>
    </recommendedName>
</protein>
<evidence type="ECO:0000313" key="2">
    <source>
        <dbReference type="EMBL" id="KNF01076.1"/>
    </source>
</evidence>
<comment type="caution">
    <text evidence="2">The sequence shown here is derived from an EMBL/GenBank/DDBJ whole genome shotgun (WGS) entry which is preliminary data.</text>
</comment>
<feature type="region of interest" description="Disordered" evidence="1">
    <location>
        <begin position="1"/>
        <end position="67"/>
    </location>
</feature>
<dbReference type="PANTHER" id="PTHR46169:SF15">
    <property type="entry name" value="INNER CENTROMERE PROTEIN A-LIKE ISOFORM X1-RELATED"/>
    <property type="match status" value="1"/>
</dbReference>
<dbReference type="SUPFAM" id="SSF53098">
    <property type="entry name" value="Ribonuclease H-like"/>
    <property type="match status" value="1"/>
</dbReference>
<dbReference type="Proteomes" id="UP000054564">
    <property type="component" value="Unassembled WGS sequence"/>
</dbReference>
<dbReference type="PANTHER" id="PTHR46169">
    <property type="entry name" value="DNA REPLICATION-RELATED ELEMENT FACTOR, ISOFORM A"/>
    <property type="match status" value="1"/>
</dbReference>
<organism evidence="2 3">
    <name type="scientific">Puccinia striiformis f. sp. tritici PST-78</name>
    <dbReference type="NCBI Taxonomy" id="1165861"/>
    <lineage>
        <taxon>Eukaryota</taxon>
        <taxon>Fungi</taxon>
        <taxon>Dikarya</taxon>
        <taxon>Basidiomycota</taxon>
        <taxon>Pucciniomycotina</taxon>
        <taxon>Pucciniomycetes</taxon>
        <taxon>Pucciniales</taxon>
        <taxon>Pucciniaceae</taxon>
        <taxon>Puccinia</taxon>
    </lineage>
</organism>
<accession>A0A0L0VP90</accession>
<evidence type="ECO:0000256" key="1">
    <source>
        <dbReference type="SAM" id="MobiDB-lite"/>
    </source>
</evidence>
<dbReference type="GO" id="GO:0006357">
    <property type="term" value="P:regulation of transcription by RNA polymerase II"/>
    <property type="evidence" value="ECO:0007669"/>
    <property type="project" value="TreeGrafter"/>
</dbReference>
<evidence type="ECO:0008006" key="4">
    <source>
        <dbReference type="Google" id="ProtNLM"/>
    </source>
</evidence>
<feature type="compositionally biased region" description="Polar residues" evidence="1">
    <location>
        <begin position="13"/>
        <end position="26"/>
    </location>
</feature>
<feature type="region of interest" description="Disordered" evidence="1">
    <location>
        <begin position="363"/>
        <end position="415"/>
    </location>
</feature>
<dbReference type="InterPro" id="IPR052717">
    <property type="entry name" value="Vacuolar_transposase_reg"/>
</dbReference>
<feature type="compositionally biased region" description="Basic residues" evidence="1">
    <location>
        <begin position="1"/>
        <end position="12"/>
    </location>
</feature>
<keyword evidence="3" id="KW-1185">Reference proteome</keyword>
<proteinExistence type="predicted"/>
<evidence type="ECO:0000313" key="3">
    <source>
        <dbReference type="Proteomes" id="UP000054564"/>
    </source>
</evidence>